<dbReference type="InterPro" id="IPR011620">
    <property type="entry name" value="Sig_transdc_His_kinase_LytS_TM"/>
</dbReference>
<dbReference type="EMBL" id="DF238840">
    <property type="protein sequence ID" value="GAF25148.1"/>
    <property type="molecule type" value="Genomic_DNA"/>
</dbReference>
<dbReference type="Gene3D" id="1.10.1760.20">
    <property type="match status" value="1"/>
</dbReference>
<keyword evidence="13 14" id="KW-0472">Membrane</keyword>
<dbReference type="Pfam" id="PF06580">
    <property type="entry name" value="His_kinase"/>
    <property type="match status" value="1"/>
</dbReference>
<dbReference type="Pfam" id="PF13492">
    <property type="entry name" value="GAF_3"/>
    <property type="match status" value="1"/>
</dbReference>
<evidence type="ECO:0000256" key="8">
    <source>
        <dbReference type="ARBA" id="ARBA00022741"/>
    </source>
</evidence>
<keyword evidence="6" id="KW-0808">Transferase</keyword>
<dbReference type="PROSITE" id="PS50109">
    <property type="entry name" value="HIS_KIN"/>
    <property type="match status" value="1"/>
</dbReference>
<reference evidence="16" key="1">
    <citation type="journal article" date="2014" name="Gene">
        <title>Genome-guided analysis of transformation efficiency and carbon dioxide assimilation by Moorella thermoacetica Y72.</title>
        <authorList>
            <person name="Tsukahara K."/>
            <person name="Kita A."/>
            <person name="Nakashimada Y."/>
            <person name="Hoshino T."/>
            <person name="Murakami K."/>
        </authorList>
    </citation>
    <scope>NUCLEOTIDE SEQUENCE [LARGE SCALE GENOMIC DNA]</scope>
    <source>
        <strain evidence="16">Y72</strain>
    </source>
</reference>
<evidence type="ECO:0000256" key="2">
    <source>
        <dbReference type="ARBA" id="ARBA00004651"/>
    </source>
</evidence>
<dbReference type="PANTHER" id="PTHR34220:SF7">
    <property type="entry name" value="SENSOR HISTIDINE KINASE YPDA"/>
    <property type="match status" value="1"/>
</dbReference>
<evidence type="ECO:0000256" key="6">
    <source>
        <dbReference type="ARBA" id="ARBA00022679"/>
    </source>
</evidence>
<keyword evidence="5" id="KW-0597">Phosphoprotein</keyword>
<keyword evidence="10" id="KW-0067">ATP-binding</keyword>
<dbReference type="GO" id="GO:0005524">
    <property type="term" value="F:ATP binding"/>
    <property type="evidence" value="ECO:0007669"/>
    <property type="project" value="UniProtKB-KW"/>
</dbReference>
<keyword evidence="4" id="KW-1003">Cell membrane</keyword>
<dbReference type="InterPro" id="IPR003018">
    <property type="entry name" value="GAF"/>
</dbReference>
<evidence type="ECO:0000256" key="9">
    <source>
        <dbReference type="ARBA" id="ARBA00022777"/>
    </source>
</evidence>
<feature type="transmembrane region" description="Helical" evidence="14">
    <location>
        <begin position="99"/>
        <end position="122"/>
    </location>
</feature>
<dbReference type="GO" id="GO:0000155">
    <property type="term" value="F:phosphorelay sensor kinase activity"/>
    <property type="evidence" value="ECO:0007669"/>
    <property type="project" value="InterPro"/>
</dbReference>
<dbReference type="SMART" id="SM00065">
    <property type="entry name" value="GAF"/>
    <property type="match status" value="1"/>
</dbReference>
<name>A0A0S6UC55_NEOTH</name>
<evidence type="ECO:0000256" key="11">
    <source>
        <dbReference type="ARBA" id="ARBA00022989"/>
    </source>
</evidence>
<keyword evidence="9" id="KW-0418">Kinase</keyword>
<evidence type="ECO:0000256" key="1">
    <source>
        <dbReference type="ARBA" id="ARBA00000085"/>
    </source>
</evidence>
<evidence type="ECO:0000256" key="7">
    <source>
        <dbReference type="ARBA" id="ARBA00022692"/>
    </source>
</evidence>
<dbReference type="Pfam" id="PF07694">
    <property type="entry name" value="5TM-5TMR_LYT"/>
    <property type="match status" value="1"/>
</dbReference>
<dbReference type="GO" id="GO:0071555">
    <property type="term" value="P:cell wall organization"/>
    <property type="evidence" value="ECO:0007669"/>
    <property type="project" value="InterPro"/>
</dbReference>
<dbReference type="RefSeq" id="WP_025773217.1">
    <property type="nucleotide sequence ID" value="NZ_DF238840.1"/>
</dbReference>
<dbReference type="InterPro" id="IPR005467">
    <property type="entry name" value="His_kinase_dom"/>
</dbReference>
<dbReference type="SUPFAM" id="SSF55781">
    <property type="entry name" value="GAF domain-like"/>
    <property type="match status" value="1"/>
</dbReference>
<organism evidence="16">
    <name type="scientific">Moorella thermoacetica Y72</name>
    <dbReference type="NCBI Taxonomy" id="1325331"/>
    <lineage>
        <taxon>Bacteria</taxon>
        <taxon>Bacillati</taxon>
        <taxon>Bacillota</taxon>
        <taxon>Clostridia</taxon>
        <taxon>Neomoorellales</taxon>
        <taxon>Neomoorellaceae</taxon>
        <taxon>Neomoorella</taxon>
    </lineage>
</organism>
<dbReference type="InterPro" id="IPR029016">
    <property type="entry name" value="GAF-like_dom_sf"/>
</dbReference>
<evidence type="ECO:0000256" key="10">
    <source>
        <dbReference type="ARBA" id="ARBA00022840"/>
    </source>
</evidence>
<evidence type="ECO:0000259" key="15">
    <source>
        <dbReference type="PROSITE" id="PS50109"/>
    </source>
</evidence>
<keyword evidence="7 14" id="KW-0812">Transmembrane</keyword>
<proteinExistence type="predicted"/>
<dbReference type="SUPFAM" id="SSF55874">
    <property type="entry name" value="ATPase domain of HSP90 chaperone/DNA topoisomerase II/histidine kinase"/>
    <property type="match status" value="1"/>
</dbReference>
<dbReference type="Gene3D" id="3.30.565.10">
    <property type="entry name" value="Histidine kinase-like ATPase, C-terminal domain"/>
    <property type="match status" value="1"/>
</dbReference>
<feature type="transmembrane region" description="Helical" evidence="14">
    <location>
        <begin position="73"/>
        <end position="93"/>
    </location>
</feature>
<dbReference type="InterPro" id="IPR050640">
    <property type="entry name" value="Bact_2-comp_sensor_kinase"/>
</dbReference>
<evidence type="ECO:0000313" key="16">
    <source>
        <dbReference type="EMBL" id="GAF25148.1"/>
    </source>
</evidence>
<dbReference type="GO" id="GO:0005886">
    <property type="term" value="C:plasma membrane"/>
    <property type="evidence" value="ECO:0007669"/>
    <property type="project" value="UniProtKB-SubCell"/>
</dbReference>
<dbReference type="PRINTS" id="PR00344">
    <property type="entry name" value="BCTRLSENSOR"/>
</dbReference>
<evidence type="ECO:0000256" key="13">
    <source>
        <dbReference type="ARBA" id="ARBA00023136"/>
    </source>
</evidence>
<dbReference type="SMART" id="SM00387">
    <property type="entry name" value="HATPase_c"/>
    <property type="match status" value="1"/>
</dbReference>
<accession>A0A0S6UC55</accession>
<dbReference type="InterPro" id="IPR036890">
    <property type="entry name" value="HATPase_C_sf"/>
</dbReference>
<evidence type="ECO:0000256" key="4">
    <source>
        <dbReference type="ARBA" id="ARBA00022475"/>
    </source>
</evidence>
<dbReference type="Gene3D" id="3.30.450.40">
    <property type="match status" value="1"/>
</dbReference>
<keyword evidence="8" id="KW-0547">Nucleotide-binding</keyword>
<evidence type="ECO:0000256" key="5">
    <source>
        <dbReference type="ARBA" id="ARBA00022553"/>
    </source>
</evidence>
<dbReference type="Proteomes" id="UP000063718">
    <property type="component" value="Unassembled WGS sequence"/>
</dbReference>
<dbReference type="EC" id="2.7.13.3" evidence="3"/>
<comment type="subcellular location">
    <subcellularLocation>
        <location evidence="2">Cell membrane</location>
        <topology evidence="2">Multi-pass membrane protein</topology>
    </subcellularLocation>
</comment>
<feature type="domain" description="Histidine kinase" evidence="15">
    <location>
        <begin position="384"/>
        <end position="560"/>
    </location>
</feature>
<gene>
    <name evidence="16" type="ORF">MTY_0478</name>
</gene>
<sequence length="576" mass="62749">MDWSMGLHLAERLSMVATAAFILSRTPALGRILSRQLTNRDRLLLVLVLGGMGIVGTYAGIPIHDALANSRVVGVMVAGLLGGPFVGAGAGLIAGIHRYLMGGFTAFACGLAAVTEGTLGGLVQQCYRRSPVPWPMAFAAGLVGETMQMVIILLTARPFTEAWALVQIIGPPMIIVNSIGVAIFMFIVKTAAEQQDHIAACQAQRALDIANQTLPFLRHGLNRESAEEAARIIFNSIKVAAVAITDRQEILAHVGMGSDHHHPGMPIMTSATLQAIATGELQLARSRGEIGCREKDCRLASAVVVPLKRREATIGTLKLYHERENSITTVDLELARGLAHLFSTQLELAEVEYQAQLRSQAELKVLQAQIHPHFLFNALNTISSLIRTRPEKARELLAKLASFFRYSLRRDDNPIPLAEELAHVDSYLAIEEARFGNKLEVIRQVDPATLAFPVPAFTLQPVVENAIKHGLQPRTQGGRVILNASDRGADVEVRVTDDGVGIAPEEMNKIFLPGYGRGHGLGLSIVNERLKALYGPEYAVRVKSVPGQGTEVVLRFPKKVEHREVKEEDDLYRRCG</sequence>
<dbReference type="Pfam" id="PF02518">
    <property type="entry name" value="HATPase_c"/>
    <property type="match status" value="1"/>
</dbReference>
<feature type="transmembrane region" description="Helical" evidence="14">
    <location>
        <begin position="162"/>
        <end position="188"/>
    </location>
</feature>
<evidence type="ECO:0000256" key="12">
    <source>
        <dbReference type="ARBA" id="ARBA00023012"/>
    </source>
</evidence>
<feature type="transmembrane region" description="Helical" evidence="14">
    <location>
        <begin position="134"/>
        <end position="156"/>
    </location>
</feature>
<keyword evidence="11 14" id="KW-1133">Transmembrane helix</keyword>
<dbReference type="InterPro" id="IPR003594">
    <property type="entry name" value="HATPase_dom"/>
</dbReference>
<comment type="catalytic activity">
    <reaction evidence="1">
        <text>ATP + protein L-histidine = ADP + protein N-phospho-L-histidine.</text>
        <dbReference type="EC" id="2.7.13.3"/>
    </reaction>
</comment>
<evidence type="ECO:0000256" key="3">
    <source>
        <dbReference type="ARBA" id="ARBA00012438"/>
    </source>
</evidence>
<protein>
    <recommendedName>
        <fullName evidence="3">histidine kinase</fullName>
        <ecNumber evidence="3">2.7.13.3</ecNumber>
    </recommendedName>
</protein>
<dbReference type="PANTHER" id="PTHR34220">
    <property type="entry name" value="SENSOR HISTIDINE KINASE YPDA"/>
    <property type="match status" value="1"/>
</dbReference>
<dbReference type="AlphaFoldDB" id="A0A0S6UC55"/>
<keyword evidence="12" id="KW-0902">Two-component regulatory system</keyword>
<dbReference type="InterPro" id="IPR004358">
    <property type="entry name" value="Sig_transdc_His_kin-like_C"/>
</dbReference>
<feature type="transmembrane region" description="Helical" evidence="14">
    <location>
        <begin position="44"/>
        <end position="61"/>
    </location>
</feature>
<dbReference type="InterPro" id="IPR010559">
    <property type="entry name" value="Sig_transdc_His_kin_internal"/>
</dbReference>
<evidence type="ECO:0000256" key="14">
    <source>
        <dbReference type="SAM" id="Phobius"/>
    </source>
</evidence>